<dbReference type="AlphaFoldDB" id="A0A284REM6"/>
<proteinExistence type="predicted"/>
<organism evidence="1 2">
    <name type="scientific">Armillaria ostoyae</name>
    <name type="common">Armillaria root rot fungus</name>
    <dbReference type="NCBI Taxonomy" id="47428"/>
    <lineage>
        <taxon>Eukaryota</taxon>
        <taxon>Fungi</taxon>
        <taxon>Dikarya</taxon>
        <taxon>Basidiomycota</taxon>
        <taxon>Agaricomycotina</taxon>
        <taxon>Agaricomycetes</taxon>
        <taxon>Agaricomycetidae</taxon>
        <taxon>Agaricales</taxon>
        <taxon>Marasmiineae</taxon>
        <taxon>Physalacriaceae</taxon>
        <taxon>Armillaria</taxon>
    </lineage>
</organism>
<reference evidence="2" key="1">
    <citation type="journal article" date="2017" name="Nat. Ecol. Evol.">
        <title>Genome expansion and lineage-specific genetic innovations in the forest pathogenic fungi Armillaria.</title>
        <authorList>
            <person name="Sipos G."/>
            <person name="Prasanna A.N."/>
            <person name="Walter M.C."/>
            <person name="O'Connor E."/>
            <person name="Balint B."/>
            <person name="Krizsan K."/>
            <person name="Kiss B."/>
            <person name="Hess J."/>
            <person name="Varga T."/>
            <person name="Slot J."/>
            <person name="Riley R."/>
            <person name="Boka B."/>
            <person name="Rigling D."/>
            <person name="Barry K."/>
            <person name="Lee J."/>
            <person name="Mihaltcheva S."/>
            <person name="LaButti K."/>
            <person name="Lipzen A."/>
            <person name="Waldron R."/>
            <person name="Moloney N.M."/>
            <person name="Sperisen C."/>
            <person name="Kredics L."/>
            <person name="Vagvoelgyi C."/>
            <person name="Patrignani A."/>
            <person name="Fitzpatrick D."/>
            <person name="Nagy I."/>
            <person name="Doyle S."/>
            <person name="Anderson J.B."/>
            <person name="Grigoriev I.V."/>
            <person name="Gueldener U."/>
            <person name="Muensterkoetter M."/>
            <person name="Nagy L.G."/>
        </authorList>
    </citation>
    <scope>NUCLEOTIDE SEQUENCE [LARGE SCALE GENOMIC DNA]</scope>
    <source>
        <strain evidence="2">C18/9</strain>
    </source>
</reference>
<keyword evidence="2" id="KW-1185">Reference proteome</keyword>
<evidence type="ECO:0000313" key="2">
    <source>
        <dbReference type="Proteomes" id="UP000219338"/>
    </source>
</evidence>
<evidence type="ECO:0000313" key="1">
    <source>
        <dbReference type="EMBL" id="SJL07212.1"/>
    </source>
</evidence>
<dbReference type="Proteomes" id="UP000219338">
    <property type="component" value="Unassembled WGS sequence"/>
</dbReference>
<protein>
    <submittedName>
        <fullName evidence="1">Uncharacterized protein</fullName>
    </submittedName>
</protein>
<name>A0A284REM6_ARMOS</name>
<dbReference type="OrthoDB" id="2393824at2759"/>
<gene>
    <name evidence="1" type="ORF">ARMOST_10555</name>
</gene>
<sequence>MQSYLVHLRGGSDALRDPATSSFWPPRKLKVKFRYDFKYADHYRSLEIPSLTNTDKPVLLLHDFGTFSSIPILNKRIACIYRSDKNSFFANASASGKTRLLLEGLQQNWGLYFTAAVDFSTLGSRDIAITLTSFAVSRAFNGILPPKEDPTFVTCLGINTRFAYRQFSEVLLARLVGFQNHF</sequence>
<accession>A0A284REM6</accession>
<dbReference type="EMBL" id="FUEG01000008">
    <property type="protein sequence ID" value="SJL07212.1"/>
    <property type="molecule type" value="Genomic_DNA"/>
</dbReference>